<dbReference type="InterPro" id="IPR036890">
    <property type="entry name" value="HATPase_C_sf"/>
</dbReference>
<dbReference type="Gene3D" id="3.30.450.20">
    <property type="entry name" value="PAS domain"/>
    <property type="match status" value="1"/>
</dbReference>
<reference evidence="9 10" key="1">
    <citation type="journal article" date="2016" name="Nat. Commun.">
        <title>Thousands of microbial genomes shed light on interconnected biogeochemical processes in an aquifer system.</title>
        <authorList>
            <person name="Anantharaman K."/>
            <person name="Brown C.T."/>
            <person name="Hug L.A."/>
            <person name="Sharon I."/>
            <person name="Castelle C.J."/>
            <person name="Probst A.J."/>
            <person name="Thomas B.C."/>
            <person name="Singh A."/>
            <person name="Wilkins M.J."/>
            <person name="Karaoz U."/>
            <person name="Brodie E.L."/>
            <person name="Williams K.H."/>
            <person name="Hubbard S.S."/>
            <person name="Banfield J.F."/>
        </authorList>
    </citation>
    <scope>NUCLEOTIDE SEQUENCE [LARGE SCALE GENOMIC DNA]</scope>
</reference>
<dbReference type="EMBL" id="MFKV01000015">
    <property type="protein sequence ID" value="OGG50301.1"/>
    <property type="molecule type" value="Genomic_DNA"/>
</dbReference>
<dbReference type="PANTHER" id="PTHR41523">
    <property type="entry name" value="TWO-COMPONENT SYSTEM SENSOR PROTEIN"/>
    <property type="match status" value="1"/>
</dbReference>
<dbReference type="SMART" id="SM00091">
    <property type="entry name" value="PAS"/>
    <property type="match status" value="1"/>
</dbReference>
<evidence type="ECO:0000256" key="5">
    <source>
        <dbReference type="ARBA" id="ARBA00022741"/>
    </source>
</evidence>
<keyword evidence="4" id="KW-0808">Transferase</keyword>
<dbReference type="Gene3D" id="3.30.565.10">
    <property type="entry name" value="Histidine kinase-like ATPase, C-terminal domain"/>
    <property type="match status" value="1"/>
</dbReference>
<keyword evidence="5" id="KW-0547">Nucleotide-binding</keyword>
<dbReference type="AlphaFoldDB" id="A0A1F6CMS7"/>
<dbReference type="InterPro" id="IPR003594">
    <property type="entry name" value="HATPase_dom"/>
</dbReference>
<evidence type="ECO:0000256" key="7">
    <source>
        <dbReference type="ARBA" id="ARBA00022840"/>
    </source>
</evidence>
<sequence>MDTHGRALDPLGDPKDGHILTRAIIDTIREPLIVLDENLRVIVASRSFYKKFGQTYENTRDKMFYDLGNGQWNISALRTLLEQVIPEHTTVEGYEVAHNFPSLGLRIMLVNAREVQYKNGGKKMLLSIQDVTDQRAIEGHKANLMRQKDTLLKEMRHRIANSLQLIASIILLKAGSVQSEESRLHLEDAHDRIVSIATVQRNLDPTGDDSEVPVVGYLRTLCESIAKSMIGGRKPITLSVSGGSSTVAPDEAIGLGLLTTELVINALKHAFPKGEGQVTIAYEAKASDWKLSISDDGVGLGATNATSREGLGTSIVESLAKQLDAEVDRESTSRGTVVTICHPRTAAVAPA</sequence>
<organism evidence="9 10">
    <name type="scientific">Candidatus Kaiserbacteria bacterium RIFCSPHIGHO2_01_FULL_54_36</name>
    <dbReference type="NCBI Taxonomy" id="1798482"/>
    <lineage>
        <taxon>Bacteria</taxon>
        <taxon>Candidatus Kaiseribacteriota</taxon>
    </lineage>
</organism>
<name>A0A1F6CMS7_9BACT</name>
<dbReference type="PROSITE" id="PS50109">
    <property type="entry name" value="HIS_KIN"/>
    <property type="match status" value="1"/>
</dbReference>
<comment type="catalytic activity">
    <reaction evidence="1">
        <text>ATP + protein L-histidine = ADP + protein N-phospho-L-histidine.</text>
        <dbReference type="EC" id="2.7.13.3"/>
    </reaction>
</comment>
<dbReference type="STRING" id="1798482.A2763_01400"/>
<proteinExistence type="predicted"/>
<dbReference type="SUPFAM" id="SSF55874">
    <property type="entry name" value="ATPase domain of HSP90 chaperone/DNA topoisomerase II/histidine kinase"/>
    <property type="match status" value="1"/>
</dbReference>
<evidence type="ECO:0000313" key="10">
    <source>
        <dbReference type="Proteomes" id="UP000178370"/>
    </source>
</evidence>
<dbReference type="InterPro" id="IPR035965">
    <property type="entry name" value="PAS-like_dom_sf"/>
</dbReference>
<dbReference type="EC" id="2.7.13.3" evidence="2"/>
<keyword evidence="3" id="KW-0597">Phosphoprotein</keyword>
<evidence type="ECO:0000256" key="6">
    <source>
        <dbReference type="ARBA" id="ARBA00022777"/>
    </source>
</evidence>
<gene>
    <name evidence="9" type="ORF">A2763_01400</name>
</gene>
<dbReference type="GO" id="GO:0004673">
    <property type="term" value="F:protein histidine kinase activity"/>
    <property type="evidence" value="ECO:0007669"/>
    <property type="project" value="UniProtKB-EC"/>
</dbReference>
<dbReference type="Proteomes" id="UP000178370">
    <property type="component" value="Unassembled WGS sequence"/>
</dbReference>
<protein>
    <recommendedName>
        <fullName evidence="2">histidine kinase</fullName>
        <ecNumber evidence="2">2.7.13.3</ecNumber>
    </recommendedName>
</protein>
<keyword evidence="7" id="KW-0067">ATP-binding</keyword>
<dbReference type="InterPro" id="IPR011495">
    <property type="entry name" value="Sig_transdc_His_kin_sub2_dim/P"/>
</dbReference>
<evidence type="ECO:0000259" key="8">
    <source>
        <dbReference type="PROSITE" id="PS50109"/>
    </source>
</evidence>
<dbReference type="InterPro" id="IPR005467">
    <property type="entry name" value="His_kinase_dom"/>
</dbReference>
<evidence type="ECO:0000256" key="3">
    <source>
        <dbReference type="ARBA" id="ARBA00022553"/>
    </source>
</evidence>
<evidence type="ECO:0000256" key="1">
    <source>
        <dbReference type="ARBA" id="ARBA00000085"/>
    </source>
</evidence>
<dbReference type="SMART" id="SM00387">
    <property type="entry name" value="HATPase_c"/>
    <property type="match status" value="1"/>
</dbReference>
<evidence type="ECO:0000256" key="2">
    <source>
        <dbReference type="ARBA" id="ARBA00012438"/>
    </source>
</evidence>
<dbReference type="Pfam" id="PF08448">
    <property type="entry name" value="PAS_4"/>
    <property type="match status" value="1"/>
</dbReference>
<evidence type="ECO:0000256" key="4">
    <source>
        <dbReference type="ARBA" id="ARBA00022679"/>
    </source>
</evidence>
<dbReference type="Pfam" id="PF07568">
    <property type="entry name" value="HisKA_2"/>
    <property type="match status" value="1"/>
</dbReference>
<dbReference type="InterPro" id="IPR013656">
    <property type="entry name" value="PAS_4"/>
</dbReference>
<dbReference type="InterPro" id="IPR000014">
    <property type="entry name" value="PAS"/>
</dbReference>
<accession>A0A1F6CMS7</accession>
<evidence type="ECO:0000313" key="9">
    <source>
        <dbReference type="EMBL" id="OGG50301.1"/>
    </source>
</evidence>
<dbReference type="PANTHER" id="PTHR41523:SF8">
    <property type="entry name" value="ETHYLENE RESPONSE SENSOR PROTEIN"/>
    <property type="match status" value="1"/>
</dbReference>
<comment type="caution">
    <text evidence="9">The sequence shown here is derived from an EMBL/GenBank/DDBJ whole genome shotgun (WGS) entry which is preliminary data.</text>
</comment>
<dbReference type="SUPFAM" id="SSF55785">
    <property type="entry name" value="PYP-like sensor domain (PAS domain)"/>
    <property type="match status" value="1"/>
</dbReference>
<keyword evidence="6" id="KW-0418">Kinase</keyword>
<dbReference type="Pfam" id="PF02518">
    <property type="entry name" value="HATPase_c"/>
    <property type="match status" value="1"/>
</dbReference>
<dbReference type="GO" id="GO:0005524">
    <property type="term" value="F:ATP binding"/>
    <property type="evidence" value="ECO:0007669"/>
    <property type="project" value="UniProtKB-KW"/>
</dbReference>
<feature type="domain" description="Histidine kinase" evidence="8">
    <location>
        <begin position="154"/>
        <end position="346"/>
    </location>
</feature>